<dbReference type="EMBL" id="CP136920">
    <property type="protein sequence ID" value="WOO39466.1"/>
    <property type="molecule type" value="Genomic_DNA"/>
</dbReference>
<proteinExistence type="predicted"/>
<dbReference type="InterPro" id="IPR001667">
    <property type="entry name" value="DDH_dom"/>
</dbReference>
<name>A0AAQ3QRN0_9BACT</name>
<dbReference type="PANTHER" id="PTHR47618:SF1">
    <property type="entry name" value="BIFUNCTIONAL OLIGORIBONUCLEASE AND PAP PHOSPHATASE NRNA"/>
    <property type="match status" value="1"/>
</dbReference>
<protein>
    <submittedName>
        <fullName evidence="3">DHH family phosphoesterase</fullName>
    </submittedName>
</protein>
<evidence type="ECO:0000259" key="2">
    <source>
        <dbReference type="Pfam" id="PF02272"/>
    </source>
</evidence>
<evidence type="ECO:0000259" key="1">
    <source>
        <dbReference type="Pfam" id="PF01368"/>
    </source>
</evidence>
<keyword evidence="4" id="KW-1185">Reference proteome</keyword>
<dbReference type="InterPro" id="IPR003156">
    <property type="entry name" value="DHHA1_dom"/>
</dbReference>
<dbReference type="Proteomes" id="UP001304300">
    <property type="component" value="Chromosome"/>
</dbReference>
<organism evidence="3 4">
    <name type="scientific">Rubellicoccus peritrichatus</name>
    <dbReference type="NCBI Taxonomy" id="3080537"/>
    <lineage>
        <taxon>Bacteria</taxon>
        <taxon>Pseudomonadati</taxon>
        <taxon>Verrucomicrobiota</taxon>
        <taxon>Opitutia</taxon>
        <taxon>Puniceicoccales</taxon>
        <taxon>Cerasicoccaceae</taxon>
        <taxon>Rubellicoccus</taxon>
    </lineage>
</organism>
<dbReference type="RefSeq" id="WP_317831373.1">
    <property type="nucleotide sequence ID" value="NZ_CP136920.1"/>
</dbReference>
<dbReference type="Gene3D" id="3.90.1640.10">
    <property type="entry name" value="inorganic pyrophosphatase (n-terminal core)"/>
    <property type="match status" value="1"/>
</dbReference>
<dbReference type="KEGG" id="puo:RZN69_12650"/>
<feature type="domain" description="DDH" evidence="1">
    <location>
        <begin position="22"/>
        <end position="162"/>
    </location>
</feature>
<gene>
    <name evidence="3" type="ORF">RZN69_12650</name>
</gene>
<dbReference type="SUPFAM" id="SSF64182">
    <property type="entry name" value="DHH phosphoesterases"/>
    <property type="match status" value="1"/>
</dbReference>
<accession>A0AAQ3QRN0</accession>
<evidence type="ECO:0000313" key="3">
    <source>
        <dbReference type="EMBL" id="WOO39466.1"/>
    </source>
</evidence>
<reference evidence="3 4" key="1">
    <citation type="submission" date="2023-10" db="EMBL/GenBank/DDBJ databases">
        <title>Rubellicoccus peritrichatus gen. nov., sp. nov., isolated from an algae of coral reef tank.</title>
        <authorList>
            <person name="Luo J."/>
        </authorList>
    </citation>
    <scope>NUCLEOTIDE SEQUENCE [LARGE SCALE GENOMIC DNA]</scope>
    <source>
        <strain evidence="3 4">CR14</strain>
    </source>
</reference>
<sequence length="340" mass="37054">MRFFPEFGDDFLRLLESLEGKRIAVLGHLRPDADCLGSQVALCRLLMERGIEAVCVNFHPVPRALRLMVGDTPFFLADDFDAEGWTAVTVDCADIIRIGDYLREKFPHIYANIDHHISNPAYAERNLIDPTAAATGEVLAGLMFDLGLPVDVVSAQAMYVAIATDTGMFRYESITPRVFEIAAELLRRGASPSLTASWLFENEPFGKIELLRLFLESVQKSCDGRLCYGVLPLGCFSETGTTKEDAEGFVDYTRDVAGVDIGLVLEEYEPGKTKGSFRANSSGLRVDLLAIELGGGGHATAAGFNQPLSLKEFLPKVEAAVAEHLKQYDAGALLPVATST</sequence>
<dbReference type="PANTHER" id="PTHR47618">
    <property type="entry name" value="BIFUNCTIONAL OLIGORIBONUCLEASE AND PAP PHOSPHATASE NRNA"/>
    <property type="match status" value="1"/>
</dbReference>
<feature type="domain" description="DHHA1" evidence="2">
    <location>
        <begin position="238"/>
        <end position="322"/>
    </location>
</feature>
<dbReference type="Gene3D" id="3.10.310.30">
    <property type="match status" value="1"/>
</dbReference>
<dbReference type="InterPro" id="IPR038763">
    <property type="entry name" value="DHH_sf"/>
</dbReference>
<dbReference type="InterPro" id="IPR051319">
    <property type="entry name" value="Oligoribo/pAp-PDE_c-di-AMP_PDE"/>
</dbReference>
<dbReference type="Pfam" id="PF01368">
    <property type="entry name" value="DHH"/>
    <property type="match status" value="1"/>
</dbReference>
<dbReference type="Pfam" id="PF02272">
    <property type="entry name" value="DHHA1"/>
    <property type="match status" value="1"/>
</dbReference>
<evidence type="ECO:0000313" key="4">
    <source>
        <dbReference type="Proteomes" id="UP001304300"/>
    </source>
</evidence>
<dbReference type="GO" id="GO:0003676">
    <property type="term" value="F:nucleic acid binding"/>
    <property type="evidence" value="ECO:0007669"/>
    <property type="project" value="InterPro"/>
</dbReference>
<dbReference type="AlphaFoldDB" id="A0AAQ3QRN0"/>